<gene>
    <name evidence="1" type="ORF">Bhyg_15120</name>
</gene>
<organism evidence="1 2">
    <name type="scientific">Pseudolycoriella hygida</name>
    <dbReference type="NCBI Taxonomy" id="35572"/>
    <lineage>
        <taxon>Eukaryota</taxon>
        <taxon>Metazoa</taxon>
        <taxon>Ecdysozoa</taxon>
        <taxon>Arthropoda</taxon>
        <taxon>Hexapoda</taxon>
        <taxon>Insecta</taxon>
        <taxon>Pterygota</taxon>
        <taxon>Neoptera</taxon>
        <taxon>Endopterygota</taxon>
        <taxon>Diptera</taxon>
        <taxon>Nematocera</taxon>
        <taxon>Sciaroidea</taxon>
        <taxon>Sciaridae</taxon>
        <taxon>Pseudolycoriella</taxon>
    </lineage>
</organism>
<name>A0A9Q0MT47_9DIPT</name>
<sequence length="327" mass="37812">MSKSAKKFNGYDEDVIEKFNLIKNESTKVPGVIEVDTVELPSWIDRDRYVNSCLPVFAKIRPSIPISSLVGLSYLIQLPTILPPLLYTKKSENVCGLFERYLDTVAYVRHWHTTDIFDPKTDGYKAVNAVRSMHRHILKVMNEKAEERSKPTKVAPNVWVSQYDMVVTQWAFYGLLVMYPKACGLHHITDEELYEVIYCWRVISYFIGIDDKFSLWGETVEKSQQLCHLIFDEAYRSILEKQDREAVGSKMADDIFASMTEVLGPFTAQAVNKYWFRFLGVQSTVHLKTWLEFASDYIVINMAEDHWGLDSVNEQRLRGSLLLGERL</sequence>
<dbReference type="EMBL" id="WJQU01000004">
    <property type="protein sequence ID" value="KAJ6636529.1"/>
    <property type="molecule type" value="Genomic_DNA"/>
</dbReference>
<dbReference type="Proteomes" id="UP001151699">
    <property type="component" value="Chromosome C"/>
</dbReference>
<protein>
    <recommendedName>
        <fullName evidence="3">ER-bound oxygenase mpaB/mpaB'/Rubber oxygenase catalytic domain-containing protein</fullName>
    </recommendedName>
</protein>
<dbReference type="PANTHER" id="PTHR37159">
    <property type="entry name" value="GH11867P"/>
    <property type="match status" value="1"/>
</dbReference>
<comment type="caution">
    <text evidence="1">The sequence shown here is derived from an EMBL/GenBank/DDBJ whole genome shotgun (WGS) entry which is preliminary data.</text>
</comment>
<keyword evidence="2" id="KW-1185">Reference proteome</keyword>
<evidence type="ECO:0000313" key="1">
    <source>
        <dbReference type="EMBL" id="KAJ6636529.1"/>
    </source>
</evidence>
<reference evidence="1" key="1">
    <citation type="submission" date="2022-07" db="EMBL/GenBank/DDBJ databases">
        <authorList>
            <person name="Trinca V."/>
            <person name="Uliana J.V.C."/>
            <person name="Torres T.T."/>
            <person name="Ward R.J."/>
            <person name="Monesi N."/>
        </authorList>
    </citation>
    <scope>NUCLEOTIDE SEQUENCE</scope>
    <source>
        <strain evidence="1">HSMRA1968</strain>
        <tissue evidence="1">Whole embryos</tissue>
    </source>
</reference>
<dbReference type="PANTHER" id="PTHR37159:SF1">
    <property type="entry name" value="GH11867P"/>
    <property type="match status" value="1"/>
</dbReference>
<evidence type="ECO:0000313" key="2">
    <source>
        <dbReference type="Proteomes" id="UP001151699"/>
    </source>
</evidence>
<evidence type="ECO:0008006" key="3">
    <source>
        <dbReference type="Google" id="ProtNLM"/>
    </source>
</evidence>
<proteinExistence type="predicted"/>
<dbReference type="AlphaFoldDB" id="A0A9Q0MT47"/>
<accession>A0A9Q0MT47</accession>
<dbReference type="OrthoDB" id="6361347at2759"/>